<gene>
    <name evidence="1" type="ORF">BO95DRAFT_53020</name>
</gene>
<evidence type="ECO:0000313" key="1">
    <source>
        <dbReference type="EMBL" id="RAH39591.1"/>
    </source>
</evidence>
<reference evidence="1" key="1">
    <citation type="submission" date="2018-02" db="EMBL/GenBank/DDBJ databases">
        <title>The genomes of Aspergillus section Nigri reveals drivers in fungal speciation.</title>
        <authorList>
            <consortium name="DOE Joint Genome Institute"/>
            <person name="Vesth T.C."/>
            <person name="Nybo J."/>
            <person name="Theobald S."/>
            <person name="Brandl J."/>
            <person name="Frisvad J.C."/>
            <person name="Nielsen K.F."/>
            <person name="Lyhne E.K."/>
            <person name="Kogle M.E."/>
            <person name="Kuo A."/>
            <person name="Riley R."/>
            <person name="Clum A."/>
            <person name="Nolan M."/>
            <person name="Lipzen A."/>
            <person name="Salamov A."/>
            <person name="Henrissat B."/>
            <person name="Wiebenga A."/>
            <person name="De vries R.P."/>
            <person name="Grigoriev I.V."/>
            <person name="Mortensen U.H."/>
            <person name="Andersen M.R."/>
            <person name="Baker S.E."/>
        </authorList>
    </citation>
    <scope>NUCLEOTIDE SEQUENCE</scope>
    <source>
        <strain evidence="1">CBS 621.78</strain>
    </source>
</reference>
<name>A0ACD1FRI9_9EURO</name>
<accession>A0ACD1FRI9</accession>
<keyword evidence="2" id="KW-1185">Reference proteome</keyword>
<proteinExistence type="predicted"/>
<sequence length="164" mass="18676">MTPCAPKVTSRCVCAFSRCSKLMRWPSLAFQDDQDHVYRWVGGRATARLQGSLIFPPLLAERERVGERRESINHRRPLRQVLTATAIWRMILASLEKHLGHMIGPVVLLQPATAIPTWCLVGCTSSDKQSIFAQSKCRQAMMRVLPLPVRNHGIFIWSKMDDHE</sequence>
<dbReference type="Proteomes" id="UP000249057">
    <property type="component" value="Unassembled WGS sequence"/>
</dbReference>
<dbReference type="EMBL" id="KZ825450">
    <property type="protein sequence ID" value="RAH39591.1"/>
    <property type="molecule type" value="Genomic_DNA"/>
</dbReference>
<protein>
    <submittedName>
        <fullName evidence="1">Uncharacterized protein</fullName>
    </submittedName>
</protein>
<evidence type="ECO:0000313" key="2">
    <source>
        <dbReference type="Proteomes" id="UP000249057"/>
    </source>
</evidence>
<organism evidence="1 2">
    <name type="scientific">Aspergillus brunneoviolaceus CBS 621.78</name>
    <dbReference type="NCBI Taxonomy" id="1450534"/>
    <lineage>
        <taxon>Eukaryota</taxon>
        <taxon>Fungi</taxon>
        <taxon>Dikarya</taxon>
        <taxon>Ascomycota</taxon>
        <taxon>Pezizomycotina</taxon>
        <taxon>Eurotiomycetes</taxon>
        <taxon>Eurotiomycetidae</taxon>
        <taxon>Eurotiales</taxon>
        <taxon>Aspergillaceae</taxon>
        <taxon>Aspergillus</taxon>
        <taxon>Aspergillus subgen. Circumdati</taxon>
    </lineage>
</organism>